<organism evidence="1 2">
    <name type="scientific">Sporotomaculum syntrophicum</name>
    <dbReference type="NCBI Taxonomy" id="182264"/>
    <lineage>
        <taxon>Bacteria</taxon>
        <taxon>Bacillati</taxon>
        <taxon>Bacillota</taxon>
        <taxon>Clostridia</taxon>
        <taxon>Eubacteriales</taxon>
        <taxon>Desulfallaceae</taxon>
        <taxon>Sporotomaculum</taxon>
    </lineage>
</organism>
<keyword evidence="2" id="KW-1185">Reference proteome</keyword>
<dbReference type="Proteomes" id="UP000798488">
    <property type="component" value="Unassembled WGS sequence"/>
</dbReference>
<evidence type="ECO:0000313" key="2">
    <source>
        <dbReference type="Proteomes" id="UP000798488"/>
    </source>
</evidence>
<protein>
    <recommendedName>
        <fullName evidence="3">DUF4912 domain-containing protein</fullName>
    </recommendedName>
</protein>
<sequence>MLSSIDRMELPRWYDENKMVLMVVTPHTVFLYWELAFSQWKAVAGHQLIVRLFALAPEQPTEQPRLVTSAALPVGTENWYFNDLPADSQYQADMGWEQDGVFYSLLKSNSVRVPPAEPLGVAREAQWQSMKLGHLPGNIAATTSKPDITVNEILNQMSFYMGIHNTTS</sequence>
<dbReference type="InterPro" id="IPR032585">
    <property type="entry name" value="DUF4912"/>
</dbReference>
<evidence type="ECO:0000313" key="1">
    <source>
        <dbReference type="EMBL" id="KAF1086254.1"/>
    </source>
</evidence>
<dbReference type="Pfam" id="PF16258">
    <property type="entry name" value="DUF4912"/>
    <property type="match status" value="1"/>
</dbReference>
<dbReference type="EMBL" id="LSRS01000002">
    <property type="protein sequence ID" value="KAF1086254.1"/>
    <property type="molecule type" value="Genomic_DNA"/>
</dbReference>
<accession>A0A9D2WRX2</accession>
<dbReference type="RefSeq" id="WP_161821364.1">
    <property type="nucleotide sequence ID" value="NZ_LSRS01000002.1"/>
</dbReference>
<comment type="caution">
    <text evidence="1">The sequence shown here is derived from an EMBL/GenBank/DDBJ whole genome shotgun (WGS) entry which is preliminary data.</text>
</comment>
<name>A0A9D2WRX2_9FIRM</name>
<dbReference type="OrthoDB" id="9812700at2"/>
<dbReference type="AlphaFoldDB" id="A0A9D2WRX2"/>
<gene>
    <name evidence="1" type="ORF">SPSYN_00998</name>
</gene>
<reference evidence="1" key="1">
    <citation type="submission" date="2016-02" db="EMBL/GenBank/DDBJ databases">
        <title>Draft Genome Sequence of Sporotomaculum syntrophicum Strain FB, a Syntrophic Benzoate Degrader.</title>
        <authorList>
            <person name="Nobu M.K."/>
            <person name="Narihiro T."/>
            <person name="Qiu Y.-L."/>
            <person name="Ohashi A."/>
            <person name="Liu W.-T."/>
            <person name="Yuji S."/>
        </authorList>
    </citation>
    <scope>NUCLEOTIDE SEQUENCE</scope>
    <source>
        <strain evidence="1">FB</strain>
    </source>
</reference>
<proteinExistence type="predicted"/>
<evidence type="ECO:0008006" key="3">
    <source>
        <dbReference type="Google" id="ProtNLM"/>
    </source>
</evidence>